<dbReference type="InterPro" id="IPR001623">
    <property type="entry name" value="DnaJ_domain"/>
</dbReference>
<dbReference type="CDD" id="cd06257">
    <property type="entry name" value="DnaJ"/>
    <property type="match status" value="1"/>
</dbReference>
<dbReference type="EMBL" id="BLLK01000069">
    <property type="protein sequence ID" value="GFH60920.1"/>
    <property type="molecule type" value="Genomic_DNA"/>
</dbReference>
<comment type="caution">
    <text evidence="4">The sequence shown here is derived from an EMBL/GenBank/DDBJ whole genome shotgun (WGS) entry which is preliminary data.</text>
</comment>
<organism evidence="4 5">
    <name type="scientific">Chaetoceros tenuissimus</name>
    <dbReference type="NCBI Taxonomy" id="426638"/>
    <lineage>
        <taxon>Eukaryota</taxon>
        <taxon>Sar</taxon>
        <taxon>Stramenopiles</taxon>
        <taxon>Ochrophyta</taxon>
        <taxon>Bacillariophyta</taxon>
        <taxon>Coscinodiscophyceae</taxon>
        <taxon>Chaetocerotophycidae</taxon>
        <taxon>Chaetocerotales</taxon>
        <taxon>Chaetocerotaceae</taxon>
        <taxon>Chaetoceros</taxon>
    </lineage>
</organism>
<evidence type="ECO:0000256" key="2">
    <source>
        <dbReference type="SAM" id="SignalP"/>
    </source>
</evidence>
<keyword evidence="5" id="KW-1185">Reference proteome</keyword>
<dbReference type="SMART" id="SM00271">
    <property type="entry name" value="DnaJ"/>
    <property type="match status" value="1"/>
</dbReference>
<dbReference type="InterPro" id="IPR050817">
    <property type="entry name" value="DjlA_DnaK_co-chaperone"/>
</dbReference>
<feature type="chain" id="PRO_5042252460" description="J domain-containing protein" evidence="2">
    <location>
        <begin position="24"/>
        <end position="459"/>
    </location>
</feature>
<dbReference type="Proteomes" id="UP001054902">
    <property type="component" value="Unassembled WGS sequence"/>
</dbReference>
<evidence type="ECO:0000313" key="5">
    <source>
        <dbReference type="Proteomes" id="UP001054902"/>
    </source>
</evidence>
<dbReference type="PRINTS" id="PR00625">
    <property type="entry name" value="JDOMAIN"/>
</dbReference>
<protein>
    <recommendedName>
        <fullName evidence="3">J domain-containing protein</fullName>
    </recommendedName>
</protein>
<dbReference type="PANTHER" id="PTHR24074">
    <property type="entry name" value="CO-CHAPERONE PROTEIN DJLA"/>
    <property type="match status" value="1"/>
</dbReference>
<evidence type="ECO:0000256" key="1">
    <source>
        <dbReference type="SAM" id="MobiDB-lite"/>
    </source>
</evidence>
<feature type="domain" description="J" evidence="3">
    <location>
        <begin position="88"/>
        <end position="163"/>
    </location>
</feature>
<sequence>MMKLYAREITVFLFLSNHLFASAFTPLGTRQTSISSRALETTKSALHIATNASTEDVKEKKTTSRNVRKEESNYLLDEFRTADGYIVDPYQILQVDRNAELGDIKRQYRALSKIYHPDSIRHLDKLPGECQDMNDARDEWEKILLSYTILSDRRLRLRYDRNSELSDTINTIGHVFEWGFGNLAKAAKTTAKTISVGIEISKKVDEAFQEFKEELRHHETIKTEEESEVKAAKSSSIQSKDLEKDKESILPSNVVSKQAISEERAHDERFKASAIFNNQVEKSEKKKTQRNPPTNAANGDNIIDEAENVRTLAIPTSSSRREEEENLDDDMEENKKVFEAKMQRETKAKNTVTGSTTSTFTSTSSKTVSQMSKIAIVLPPPKDEYYTPLEACAIIYEHELNPALDKPKAIKILVEYEYVPVKRAQLYVVYNKFKEGKVKKSNQWRKVHNQRVIAASLNP</sequence>
<gene>
    <name evidence="4" type="ORF">CTEN210_17396</name>
</gene>
<evidence type="ECO:0000313" key="4">
    <source>
        <dbReference type="EMBL" id="GFH60920.1"/>
    </source>
</evidence>
<accession>A0AAD3HER0</accession>
<feature type="region of interest" description="Disordered" evidence="1">
    <location>
        <begin position="219"/>
        <end position="249"/>
    </location>
</feature>
<dbReference type="Pfam" id="PF00226">
    <property type="entry name" value="DnaJ"/>
    <property type="match status" value="1"/>
</dbReference>
<dbReference type="PROSITE" id="PS50076">
    <property type="entry name" value="DNAJ_2"/>
    <property type="match status" value="1"/>
</dbReference>
<dbReference type="SUPFAM" id="SSF46565">
    <property type="entry name" value="Chaperone J-domain"/>
    <property type="match status" value="1"/>
</dbReference>
<name>A0AAD3HER0_9STRA</name>
<evidence type="ECO:0000259" key="3">
    <source>
        <dbReference type="PROSITE" id="PS50076"/>
    </source>
</evidence>
<dbReference type="AlphaFoldDB" id="A0AAD3HER0"/>
<dbReference type="InterPro" id="IPR036869">
    <property type="entry name" value="J_dom_sf"/>
</dbReference>
<feature type="compositionally biased region" description="Basic and acidic residues" evidence="1">
    <location>
        <begin position="219"/>
        <end position="231"/>
    </location>
</feature>
<feature type="signal peptide" evidence="2">
    <location>
        <begin position="1"/>
        <end position="23"/>
    </location>
</feature>
<reference evidence="4 5" key="1">
    <citation type="journal article" date="2021" name="Sci. Rep.">
        <title>The genome of the diatom Chaetoceros tenuissimus carries an ancient integrated fragment of an extant virus.</title>
        <authorList>
            <person name="Hongo Y."/>
            <person name="Kimura K."/>
            <person name="Takaki Y."/>
            <person name="Yoshida Y."/>
            <person name="Baba S."/>
            <person name="Kobayashi G."/>
            <person name="Nagasaki K."/>
            <person name="Hano T."/>
            <person name="Tomaru Y."/>
        </authorList>
    </citation>
    <scope>NUCLEOTIDE SEQUENCE [LARGE SCALE GENOMIC DNA]</scope>
    <source>
        <strain evidence="4 5">NIES-3715</strain>
    </source>
</reference>
<feature type="region of interest" description="Disordered" evidence="1">
    <location>
        <begin position="270"/>
        <end position="300"/>
    </location>
</feature>
<proteinExistence type="predicted"/>
<dbReference type="Gene3D" id="1.10.287.110">
    <property type="entry name" value="DnaJ domain"/>
    <property type="match status" value="1"/>
</dbReference>
<keyword evidence="2" id="KW-0732">Signal</keyword>